<evidence type="ECO:0000256" key="5">
    <source>
        <dbReference type="ARBA" id="ARBA00022679"/>
    </source>
</evidence>
<dbReference type="PRINTS" id="PR01439">
    <property type="entry name" value="CELLSNTHASEA"/>
</dbReference>
<dbReference type="InterPro" id="IPR050321">
    <property type="entry name" value="Glycosyltr_2/OpgH_subfam"/>
</dbReference>
<evidence type="ECO:0000256" key="6">
    <source>
        <dbReference type="ARBA" id="ARBA00022692"/>
    </source>
</evidence>
<keyword evidence="8 9" id="KW-0472">Membrane</keyword>
<name>A0A1S8THJ8_9CLOT</name>
<keyword evidence="2" id="KW-1003">Cell membrane</keyword>
<dbReference type="SUPFAM" id="SSF141371">
    <property type="entry name" value="PilZ domain-like"/>
    <property type="match status" value="1"/>
</dbReference>
<dbReference type="Pfam" id="PF07238">
    <property type="entry name" value="PilZ"/>
    <property type="match status" value="1"/>
</dbReference>
<dbReference type="InterPro" id="IPR003919">
    <property type="entry name" value="Cell_synth_A"/>
</dbReference>
<dbReference type="GO" id="GO:0006011">
    <property type="term" value="P:UDP-alpha-D-glucose metabolic process"/>
    <property type="evidence" value="ECO:0007669"/>
    <property type="project" value="InterPro"/>
</dbReference>
<evidence type="ECO:0000256" key="1">
    <source>
        <dbReference type="ARBA" id="ARBA00004127"/>
    </source>
</evidence>
<feature type="transmembrane region" description="Helical" evidence="9">
    <location>
        <begin position="477"/>
        <end position="500"/>
    </location>
</feature>
<evidence type="ECO:0000256" key="4">
    <source>
        <dbReference type="ARBA" id="ARBA00022676"/>
    </source>
</evidence>
<evidence type="ECO:0000256" key="8">
    <source>
        <dbReference type="ARBA" id="ARBA00023136"/>
    </source>
</evidence>
<dbReference type="CDD" id="cd06421">
    <property type="entry name" value="CESA_CelA_like"/>
    <property type="match status" value="1"/>
</dbReference>
<dbReference type="GO" id="GO:0005886">
    <property type="term" value="C:plasma membrane"/>
    <property type="evidence" value="ECO:0007669"/>
    <property type="project" value="UniProtKB-SubCell"/>
</dbReference>
<dbReference type="AlphaFoldDB" id="A0A1S8THJ8"/>
<feature type="transmembrane region" description="Helical" evidence="9">
    <location>
        <begin position="357"/>
        <end position="384"/>
    </location>
</feature>
<comment type="subcellular location">
    <subcellularLocation>
        <location evidence="1">Endomembrane system</location>
        <topology evidence="1">Multi-pass membrane protein</topology>
    </subcellularLocation>
</comment>
<dbReference type="Gene3D" id="2.40.10.220">
    <property type="entry name" value="predicted glycosyltransferase like domains"/>
    <property type="match status" value="1"/>
</dbReference>
<proteinExistence type="predicted"/>
<accession>A0A1S8THJ8</accession>
<keyword evidence="7 9" id="KW-1133">Transmembrane helix</keyword>
<dbReference type="InterPro" id="IPR029044">
    <property type="entry name" value="Nucleotide-diphossugar_trans"/>
</dbReference>
<dbReference type="EC" id="2.4.1.12" evidence="11"/>
<dbReference type="GO" id="GO:0016760">
    <property type="term" value="F:cellulose synthase (UDP-forming) activity"/>
    <property type="evidence" value="ECO:0007669"/>
    <property type="project" value="UniProtKB-EC"/>
</dbReference>
<keyword evidence="6 9" id="KW-0812">Transmembrane</keyword>
<gene>
    <name evidence="11" type="primary">bcsA</name>
    <name evidence="11" type="ORF">CLPUN_24810</name>
</gene>
<dbReference type="Proteomes" id="UP000190890">
    <property type="component" value="Unassembled WGS sequence"/>
</dbReference>
<feature type="transmembrane region" description="Helical" evidence="9">
    <location>
        <begin position="404"/>
        <end position="424"/>
    </location>
</feature>
<dbReference type="SUPFAM" id="SSF53448">
    <property type="entry name" value="Nucleotide-diphospho-sugar transferases"/>
    <property type="match status" value="1"/>
</dbReference>
<dbReference type="Gene3D" id="3.90.550.10">
    <property type="entry name" value="Spore Coat Polysaccharide Biosynthesis Protein SpsA, Chain A"/>
    <property type="match status" value="1"/>
</dbReference>
<organism evidence="11 12">
    <name type="scientific">Clostridium puniceum</name>
    <dbReference type="NCBI Taxonomy" id="29367"/>
    <lineage>
        <taxon>Bacteria</taxon>
        <taxon>Bacillati</taxon>
        <taxon>Bacillota</taxon>
        <taxon>Clostridia</taxon>
        <taxon>Eubacteriales</taxon>
        <taxon>Clostridiaceae</taxon>
        <taxon>Clostridium</taxon>
    </lineage>
</organism>
<dbReference type="EMBL" id="LZZM01000154">
    <property type="protein sequence ID" value="OOM77166.1"/>
    <property type="molecule type" value="Genomic_DNA"/>
</dbReference>
<sequence length="774" mass="89696">MRIINLKILKNKLLIIGTILSSSIYLVWRIFFTIPFESGIIGLICGIFLLLVEIVGMMEAAIHYYSMSNIDYPTKPDVSESLFPDVDVFIATYNEPVELLYKTVTGCINMEYPDKSKVHIYICDDSNRPEMKELADFMKINYVTRTERKDAKAGNLNNALAHSSSPLVVTFDADMIPMHDFLKTCVPYFLTKEKIGFVQTPQSFYNPDLFQYFLFSEGRIPNEQDYFYRDIQVSRNKTNSVIYGGSNTMILRKALEEIGGFYTKVITEDFATGLLIQSKGYKCYAIDEVHASGLSPDDLKSLIKQRERWSRGCIQTGRKLNILFRKGLNIQQKLSYISAISYWYSGLKRLAYIMAPIMFAVFGIVVVKCDLVQVLIFWLPMYLFSDATLKKLSNNIRSTKLTNIYETILFPSLLPVVLLETFGITQKKFAVTRKDGGAEDDRKYQIKKAIPHIFFGILSVIGIVNCIEMTFELGSPVYIVLLFWLVVNFYNIIMSIFFMIGRKAYRKAERFPAEIQCNISYDNEDIKCMTIDISEGGISVILDNPIYMPYEKNIGISLFTERYISNFQGNIVHVAQIGEKWKYAFKLIKIDDDNLKQLLGIIYDRVPTLPKYIEKNNSIFDDIRINILKRGKKSVLFNRKLPRIVLNKKLKSEECGIITLCNFNYEYAVIKTDIKYRNVKEITVHVNDKIDFKCMLDKPIDYEKSFKGKKRLIEDSSQLYKIQQYDSLAKNETFKSGLLNWITEYKNEILIKKQQQLQQRKSKSLYEFDEMSYL</sequence>
<dbReference type="PANTHER" id="PTHR43867">
    <property type="entry name" value="CELLULOSE SYNTHASE CATALYTIC SUBUNIT A [UDP-FORMING]"/>
    <property type="match status" value="1"/>
</dbReference>
<keyword evidence="5 11" id="KW-0808">Transferase</keyword>
<dbReference type="Pfam" id="PF13641">
    <property type="entry name" value="Glyco_tranf_2_3"/>
    <property type="match status" value="1"/>
</dbReference>
<protein>
    <submittedName>
        <fullName evidence="11">Cellulose synthase catalytic subunit</fullName>
        <ecNumber evidence="11">2.4.1.12</ecNumber>
    </submittedName>
</protein>
<evidence type="ECO:0000259" key="10">
    <source>
        <dbReference type="Pfam" id="PF07238"/>
    </source>
</evidence>
<reference evidence="11 12" key="1">
    <citation type="submission" date="2016-05" db="EMBL/GenBank/DDBJ databases">
        <title>Microbial solvent formation.</title>
        <authorList>
            <person name="Poehlein A."/>
            <person name="Montoya Solano J.D."/>
            <person name="Flitsch S."/>
            <person name="Krabben P."/>
            <person name="Duerre P."/>
            <person name="Daniel R."/>
        </authorList>
    </citation>
    <scope>NUCLEOTIDE SEQUENCE [LARGE SCALE GENOMIC DNA]</scope>
    <source>
        <strain evidence="11 12">DSM 2619</strain>
    </source>
</reference>
<dbReference type="GO" id="GO:0012505">
    <property type="term" value="C:endomembrane system"/>
    <property type="evidence" value="ECO:0007669"/>
    <property type="project" value="UniProtKB-SubCell"/>
</dbReference>
<feature type="domain" description="PilZ" evidence="10">
    <location>
        <begin position="506"/>
        <end position="603"/>
    </location>
</feature>
<feature type="transmembrane region" description="Helical" evidence="9">
    <location>
        <begin position="40"/>
        <end position="65"/>
    </location>
</feature>
<evidence type="ECO:0000256" key="7">
    <source>
        <dbReference type="ARBA" id="ARBA00022989"/>
    </source>
</evidence>
<evidence type="ECO:0000256" key="3">
    <source>
        <dbReference type="ARBA" id="ARBA00022519"/>
    </source>
</evidence>
<evidence type="ECO:0000313" key="12">
    <source>
        <dbReference type="Proteomes" id="UP000190890"/>
    </source>
</evidence>
<feature type="transmembrane region" description="Helical" evidence="9">
    <location>
        <begin position="452"/>
        <end position="471"/>
    </location>
</feature>
<keyword evidence="12" id="KW-1185">Reference proteome</keyword>
<keyword evidence="3" id="KW-0997">Cell inner membrane</keyword>
<feature type="transmembrane region" description="Helical" evidence="9">
    <location>
        <begin position="12"/>
        <end position="34"/>
    </location>
</feature>
<evidence type="ECO:0000313" key="11">
    <source>
        <dbReference type="EMBL" id="OOM77166.1"/>
    </source>
</evidence>
<dbReference type="PANTHER" id="PTHR43867:SF2">
    <property type="entry name" value="CELLULOSE SYNTHASE CATALYTIC SUBUNIT A [UDP-FORMING]"/>
    <property type="match status" value="1"/>
</dbReference>
<comment type="caution">
    <text evidence="11">The sequence shown here is derived from an EMBL/GenBank/DDBJ whole genome shotgun (WGS) entry which is preliminary data.</text>
</comment>
<dbReference type="STRING" id="29367.CLPUN_24810"/>
<evidence type="ECO:0000256" key="9">
    <source>
        <dbReference type="SAM" id="Phobius"/>
    </source>
</evidence>
<evidence type="ECO:0000256" key="2">
    <source>
        <dbReference type="ARBA" id="ARBA00022475"/>
    </source>
</evidence>
<dbReference type="InterPro" id="IPR009875">
    <property type="entry name" value="PilZ_domain"/>
</dbReference>
<dbReference type="GO" id="GO:0035438">
    <property type="term" value="F:cyclic-di-GMP binding"/>
    <property type="evidence" value="ECO:0007669"/>
    <property type="project" value="InterPro"/>
</dbReference>
<keyword evidence="4 11" id="KW-0328">Glycosyltransferase</keyword>